<dbReference type="InterPro" id="IPR054120">
    <property type="entry name" value="PBPA_dimer"/>
</dbReference>
<dbReference type="AlphaFoldDB" id="A0AA41QBN0"/>
<dbReference type="InterPro" id="IPR001460">
    <property type="entry name" value="PCN-bd_Tpept"/>
</dbReference>
<keyword evidence="4" id="KW-1185">Reference proteome</keyword>
<evidence type="ECO:0000313" key="3">
    <source>
        <dbReference type="EMBL" id="MCF4120469.1"/>
    </source>
</evidence>
<feature type="domain" description="Penicillin binding protein A dimerisation" evidence="2">
    <location>
        <begin position="52"/>
        <end position="139"/>
    </location>
</feature>
<dbReference type="InterPro" id="IPR012338">
    <property type="entry name" value="Beta-lactam/transpept-like"/>
</dbReference>
<proteinExistence type="predicted"/>
<organism evidence="3 4">
    <name type="scientific">Antribacter soli</name>
    <dbReference type="NCBI Taxonomy" id="2910976"/>
    <lineage>
        <taxon>Bacteria</taxon>
        <taxon>Bacillati</taxon>
        <taxon>Actinomycetota</taxon>
        <taxon>Actinomycetes</taxon>
        <taxon>Micrococcales</taxon>
        <taxon>Promicromonosporaceae</taxon>
        <taxon>Antribacter</taxon>
    </lineage>
</organism>
<evidence type="ECO:0000313" key="4">
    <source>
        <dbReference type="Proteomes" id="UP001165405"/>
    </source>
</evidence>
<dbReference type="GO" id="GO:0071972">
    <property type="term" value="F:peptidoglycan L,D-transpeptidase activity"/>
    <property type="evidence" value="ECO:0007669"/>
    <property type="project" value="TreeGrafter"/>
</dbReference>
<dbReference type="EMBL" id="JAKGSG010000021">
    <property type="protein sequence ID" value="MCF4120469.1"/>
    <property type="molecule type" value="Genomic_DNA"/>
</dbReference>
<evidence type="ECO:0000259" key="1">
    <source>
        <dbReference type="Pfam" id="PF00905"/>
    </source>
</evidence>
<dbReference type="Pfam" id="PF00905">
    <property type="entry name" value="Transpeptidase"/>
    <property type="match status" value="1"/>
</dbReference>
<protein>
    <submittedName>
        <fullName evidence="3">Penicillin-binding protein 2</fullName>
    </submittedName>
</protein>
<dbReference type="GO" id="GO:0005886">
    <property type="term" value="C:plasma membrane"/>
    <property type="evidence" value="ECO:0007669"/>
    <property type="project" value="TreeGrafter"/>
</dbReference>
<dbReference type="RefSeq" id="WP_236088239.1">
    <property type="nucleotide sequence ID" value="NZ_JAKGSG010000021.1"/>
</dbReference>
<sequence>MNATLRRLSTVVIAMFMALMVSTTWIQFVRSGEYNENPNNNRKIYAEYGNFRGPIVVGGEAVAASVAVDDRYGYQRVYGSGDATRAQIFAPVTGFYSVTGNISGIENAKDSFLSGSADSLWLDRLQNLITGEEVQGSSVVLTLDPAVQQAAWDALGDQKGAVVAIEPATGKILALVSRPTFDPNVLATHDDTATTNYEALANMKLPTATIDGSAANSPYGPLTNRAIGATFFPGSTFKLVTSAAAIESGQYTPSTQIPAPDTYLLPGTSTEMQNFGGERCSATGQMTLLDALRISCNTAFAQLGTTLGEDALREQAEAFGFNDTLEIPMSTTASSYEADMSPDKVAQTGIGQGGVKATPLQMAMVAAAIANDGVLMEPYLVQQIQDSDLAVIEETSPKRYKTPISPSTAEALTQMMLAVVNDGSGTAAQIPGVAVAGKTGTAEDDPRQPTLWFTAFAPAEAPEVAVAVVLENGGESTNESTGGRRAAPIAQQVIQAVLSR</sequence>
<accession>A0AA41QBN0</accession>
<comment type="caution">
    <text evidence="3">The sequence shown here is derived from an EMBL/GenBank/DDBJ whole genome shotgun (WGS) entry which is preliminary data.</text>
</comment>
<name>A0AA41QBN0_9MICO</name>
<dbReference type="PANTHER" id="PTHR30627">
    <property type="entry name" value="PEPTIDOGLYCAN D,D-TRANSPEPTIDASE"/>
    <property type="match status" value="1"/>
</dbReference>
<dbReference type="PANTHER" id="PTHR30627:SF24">
    <property type="entry name" value="PENICILLIN-BINDING PROTEIN 4B"/>
    <property type="match status" value="1"/>
</dbReference>
<dbReference type="GO" id="GO:0071555">
    <property type="term" value="P:cell wall organization"/>
    <property type="evidence" value="ECO:0007669"/>
    <property type="project" value="TreeGrafter"/>
</dbReference>
<dbReference type="SUPFAM" id="SSF56601">
    <property type="entry name" value="beta-lactamase/transpeptidase-like"/>
    <property type="match status" value="1"/>
</dbReference>
<reference evidence="3" key="1">
    <citation type="submission" date="2022-01" db="EMBL/GenBank/DDBJ databases">
        <title>Antribacter sp. nov., isolated from Guizhou of China.</title>
        <authorList>
            <person name="Chengliang C."/>
            <person name="Ya Z."/>
        </authorList>
    </citation>
    <scope>NUCLEOTIDE SEQUENCE</scope>
    <source>
        <strain evidence="3">KLBMP 9083</strain>
    </source>
</reference>
<dbReference type="GO" id="GO:0008658">
    <property type="term" value="F:penicillin binding"/>
    <property type="evidence" value="ECO:0007669"/>
    <property type="project" value="InterPro"/>
</dbReference>
<dbReference type="InterPro" id="IPR050515">
    <property type="entry name" value="Beta-lactam/transpept"/>
</dbReference>
<feature type="domain" description="Penicillin-binding protein transpeptidase" evidence="1">
    <location>
        <begin position="160"/>
        <end position="494"/>
    </location>
</feature>
<gene>
    <name evidence="3" type="ORF">L1785_05715</name>
</gene>
<dbReference type="Proteomes" id="UP001165405">
    <property type="component" value="Unassembled WGS sequence"/>
</dbReference>
<dbReference type="Gene3D" id="3.40.710.10">
    <property type="entry name" value="DD-peptidase/beta-lactamase superfamily"/>
    <property type="match status" value="1"/>
</dbReference>
<dbReference type="Gene3D" id="3.90.1310.10">
    <property type="entry name" value="Penicillin-binding protein 2a (Domain 2)"/>
    <property type="match status" value="1"/>
</dbReference>
<evidence type="ECO:0000259" key="2">
    <source>
        <dbReference type="Pfam" id="PF21922"/>
    </source>
</evidence>
<dbReference type="Pfam" id="PF21922">
    <property type="entry name" value="PBP_dimer_2"/>
    <property type="match status" value="1"/>
</dbReference>